<evidence type="ECO:0000256" key="6">
    <source>
        <dbReference type="HAMAP-Rule" id="MF_00040"/>
    </source>
</evidence>
<dbReference type="FunFam" id="3.30.1360.40:FF:000001">
    <property type="entry name" value="Ribosome-recycling factor"/>
    <property type="match status" value="1"/>
</dbReference>
<comment type="subcellular location">
    <subcellularLocation>
        <location evidence="1 6">Cytoplasm</location>
    </subcellularLocation>
</comment>
<dbReference type="GO" id="GO:0002184">
    <property type="term" value="P:cytoplasmic translational termination"/>
    <property type="evidence" value="ECO:0007669"/>
    <property type="project" value="TreeGrafter"/>
</dbReference>
<keyword evidence="9" id="KW-1185">Reference proteome</keyword>
<dbReference type="RefSeq" id="WP_091771313.1">
    <property type="nucleotide sequence ID" value="NZ_FNHG01000018.1"/>
</dbReference>
<dbReference type="GO" id="GO:0043023">
    <property type="term" value="F:ribosomal large subunit binding"/>
    <property type="evidence" value="ECO:0007669"/>
    <property type="project" value="TreeGrafter"/>
</dbReference>
<dbReference type="InterPro" id="IPR023584">
    <property type="entry name" value="Ribosome_recyc_fac_dom"/>
</dbReference>
<name>A0A1G9V9R2_9PROT</name>
<dbReference type="HAMAP" id="MF_00040">
    <property type="entry name" value="RRF"/>
    <property type="match status" value="1"/>
</dbReference>
<evidence type="ECO:0000256" key="1">
    <source>
        <dbReference type="ARBA" id="ARBA00004496"/>
    </source>
</evidence>
<dbReference type="PANTHER" id="PTHR20982">
    <property type="entry name" value="RIBOSOME RECYCLING FACTOR"/>
    <property type="match status" value="1"/>
</dbReference>
<dbReference type="PANTHER" id="PTHR20982:SF3">
    <property type="entry name" value="MITOCHONDRIAL RIBOSOME RECYCLING FACTOR PSEUDO 1"/>
    <property type="match status" value="1"/>
</dbReference>
<evidence type="ECO:0000313" key="9">
    <source>
        <dbReference type="Proteomes" id="UP000199759"/>
    </source>
</evidence>
<keyword evidence="4 6" id="KW-0648">Protein biosynthesis</keyword>
<dbReference type="SUPFAM" id="SSF55194">
    <property type="entry name" value="Ribosome recycling factor, RRF"/>
    <property type="match status" value="1"/>
</dbReference>
<proteinExistence type="inferred from homology"/>
<evidence type="ECO:0000259" key="7">
    <source>
        <dbReference type="Pfam" id="PF01765"/>
    </source>
</evidence>
<keyword evidence="3 6" id="KW-0963">Cytoplasm</keyword>
<sequence>MGDATDYDEDDLKRRMTGAVESLRKEFAGLRTGRASAGLLEPIRVEAYGSPTPLTQLATVSVPESRMITVSVWDRALAPAVDKAIRNSPLGLNPIMEGQMLRIPIPPLNEERRAEIAKLAGNYAENARVAVRNVRRDGMDGLKKLEKDGVLSEDEQKSFAEDVQKLTDDAIKRIDESLKAKQEEIMQV</sequence>
<protein>
    <recommendedName>
        <fullName evidence="6">Ribosome-recycling factor</fullName>
        <shortName evidence="6">RRF</shortName>
    </recommendedName>
    <alternativeName>
        <fullName evidence="6">Ribosome-releasing factor</fullName>
    </alternativeName>
</protein>
<evidence type="ECO:0000313" key="8">
    <source>
        <dbReference type="EMBL" id="SDM68820.1"/>
    </source>
</evidence>
<comment type="function">
    <text evidence="5 6">Responsible for the release of ribosomes from messenger RNA at the termination of protein biosynthesis. May increase the efficiency of translation by recycling ribosomes from one round of translation to another.</text>
</comment>
<evidence type="ECO:0000256" key="2">
    <source>
        <dbReference type="ARBA" id="ARBA00005912"/>
    </source>
</evidence>
<dbReference type="CDD" id="cd00520">
    <property type="entry name" value="RRF"/>
    <property type="match status" value="1"/>
</dbReference>
<evidence type="ECO:0000256" key="3">
    <source>
        <dbReference type="ARBA" id="ARBA00022490"/>
    </source>
</evidence>
<organism evidence="8 9">
    <name type="scientific">Maricaulis salignorans</name>
    <dbReference type="NCBI Taxonomy" id="144026"/>
    <lineage>
        <taxon>Bacteria</taxon>
        <taxon>Pseudomonadati</taxon>
        <taxon>Pseudomonadota</taxon>
        <taxon>Alphaproteobacteria</taxon>
        <taxon>Maricaulales</taxon>
        <taxon>Maricaulaceae</taxon>
        <taxon>Maricaulis</taxon>
    </lineage>
</organism>
<dbReference type="AlphaFoldDB" id="A0A1G9V9R2"/>
<dbReference type="Proteomes" id="UP000199759">
    <property type="component" value="Unassembled WGS sequence"/>
</dbReference>
<reference evidence="8 9" key="1">
    <citation type="submission" date="2016-10" db="EMBL/GenBank/DDBJ databases">
        <authorList>
            <person name="de Groot N.N."/>
        </authorList>
    </citation>
    <scope>NUCLEOTIDE SEQUENCE [LARGE SCALE GENOMIC DNA]</scope>
    <source>
        <strain evidence="8 9">DSM 16077</strain>
    </source>
</reference>
<dbReference type="GO" id="GO:0005829">
    <property type="term" value="C:cytosol"/>
    <property type="evidence" value="ECO:0007669"/>
    <property type="project" value="GOC"/>
</dbReference>
<feature type="domain" description="Ribosome recycling factor" evidence="7">
    <location>
        <begin position="23"/>
        <end position="186"/>
    </location>
</feature>
<evidence type="ECO:0000256" key="4">
    <source>
        <dbReference type="ARBA" id="ARBA00022917"/>
    </source>
</evidence>
<evidence type="ECO:0000256" key="5">
    <source>
        <dbReference type="ARBA" id="ARBA00025050"/>
    </source>
</evidence>
<accession>A0A1G9V9R2</accession>
<comment type="similarity">
    <text evidence="2 6">Belongs to the RRF family.</text>
</comment>
<dbReference type="OrthoDB" id="9804006at2"/>
<dbReference type="InterPro" id="IPR002661">
    <property type="entry name" value="Ribosome_recyc_fac"/>
</dbReference>
<dbReference type="Gene3D" id="1.10.132.20">
    <property type="entry name" value="Ribosome-recycling factor"/>
    <property type="match status" value="1"/>
</dbReference>
<dbReference type="Gene3D" id="3.30.1360.40">
    <property type="match status" value="1"/>
</dbReference>
<dbReference type="EMBL" id="FNHG01000018">
    <property type="protein sequence ID" value="SDM68820.1"/>
    <property type="molecule type" value="Genomic_DNA"/>
</dbReference>
<gene>
    <name evidence="6" type="primary">frr</name>
    <name evidence="8" type="ORF">SAMN04488568_11842</name>
</gene>
<dbReference type="NCBIfam" id="TIGR00496">
    <property type="entry name" value="frr"/>
    <property type="match status" value="1"/>
</dbReference>
<dbReference type="Pfam" id="PF01765">
    <property type="entry name" value="RRF"/>
    <property type="match status" value="1"/>
</dbReference>
<dbReference type="FunFam" id="1.10.132.20:FF:000001">
    <property type="entry name" value="Ribosome-recycling factor"/>
    <property type="match status" value="1"/>
</dbReference>
<dbReference type="STRING" id="144026.SAMN04488568_11842"/>
<dbReference type="InterPro" id="IPR036191">
    <property type="entry name" value="RRF_sf"/>
</dbReference>